<dbReference type="PANTHER" id="PTHR42921:SF1">
    <property type="entry name" value="ACETOACETYL-COA SYNTHETASE"/>
    <property type="match status" value="1"/>
</dbReference>
<dbReference type="AlphaFoldDB" id="A0A8T1MTI8"/>
<comment type="function">
    <text evidence="7">Converts acetoacetate to acetoacetyl-CoA in the cytosol.</text>
</comment>
<keyword evidence="6 7" id="KW-0067">ATP-binding</keyword>
<evidence type="ECO:0000313" key="11">
    <source>
        <dbReference type="Proteomes" id="UP000286415"/>
    </source>
</evidence>
<gene>
    <name evidence="10" type="ORF">CSKR_104292</name>
</gene>
<feature type="domain" description="Acetyl-coenzyme A synthetase N-terminal" evidence="9">
    <location>
        <begin position="271"/>
        <end position="328"/>
    </location>
</feature>
<keyword evidence="5 7" id="KW-0547">Nucleotide-binding</keyword>
<keyword evidence="7" id="KW-0276">Fatty acid metabolism</keyword>
<dbReference type="Pfam" id="PF00501">
    <property type="entry name" value="AMP-binding"/>
    <property type="match status" value="1"/>
</dbReference>
<protein>
    <recommendedName>
        <fullName evidence="3 7">Acetoacetyl-CoA synthetase</fullName>
        <ecNumber evidence="2 7">6.2.1.16</ecNumber>
    </recommendedName>
</protein>
<dbReference type="PROSITE" id="PS00455">
    <property type="entry name" value="AMP_BINDING"/>
    <property type="match status" value="1"/>
</dbReference>
<dbReference type="InterPro" id="IPR005914">
    <property type="entry name" value="Acac_CoA_synth"/>
</dbReference>
<dbReference type="PANTHER" id="PTHR42921">
    <property type="entry name" value="ACETOACETYL-COA SYNTHETASE"/>
    <property type="match status" value="1"/>
</dbReference>
<proteinExistence type="inferred from homology"/>
<keyword evidence="7" id="KW-0963">Cytoplasm</keyword>
<keyword evidence="4 7" id="KW-0436">Ligase</keyword>
<dbReference type="NCBIfam" id="TIGR01217">
    <property type="entry name" value="ac_ac_CoA_syn"/>
    <property type="match status" value="1"/>
</dbReference>
<comment type="subcellular location">
    <subcellularLocation>
        <location evidence="7">Cytoplasm</location>
        <location evidence="7">Cytosol</location>
    </subcellularLocation>
</comment>
<dbReference type="InterPro" id="IPR000873">
    <property type="entry name" value="AMP-dep_synth/lig_dom"/>
</dbReference>
<reference evidence="10 11" key="1">
    <citation type="journal article" date="2018" name="Biotechnol. Adv.">
        <title>Improved genomic resources and new bioinformatic workflow for the carcinogenic parasite Clonorchis sinensis: Biotechnological implications.</title>
        <authorList>
            <person name="Wang D."/>
            <person name="Korhonen P.K."/>
            <person name="Gasser R.B."/>
            <person name="Young N.D."/>
        </authorList>
    </citation>
    <scope>NUCLEOTIDE SEQUENCE [LARGE SCALE GENOMIC DNA]</scope>
    <source>
        <strain evidence="10">Cs-k2</strain>
    </source>
</reference>
<evidence type="ECO:0000256" key="1">
    <source>
        <dbReference type="ARBA" id="ARBA00006432"/>
    </source>
</evidence>
<dbReference type="GO" id="GO:0005524">
    <property type="term" value="F:ATP binding"/>
    <property type="evidence" value="ECO:0007669"/>
    <property type="project" value="UniProtKB-UniRule"/>
</dbReference>
<feature type="non-terminal residue" evidence="10">
    <location>
        <position position="1"/>
    </location>
</feature>
<dbReference type="InterPro" id="IPR045851">
    <property type="entry name" value="AMP-bd_C_sf"/>
</dbReference>
<evidence type="ECO:0000259" key="8">
    <source>
        <dbReference type="Pfam" id="PF00501"/>
    </source>
</evidence>
<evidence type="ECO:0000313" key="10">
    <source>
        <dbReference type="EMBL" id="KAG5452192.1"/>
    </source>
</evidence>
<evidence type="ECO:0000256" key="5">
    <source>
        <dbReference type="ARBA" id="ARBA00022741"/>
    </source>
</evidence>
<name>A0A8T1MTI8_CLOSI</name>
<evidence type="ECO:0000256" key="6">
    <source>
        <dbReference type="ARBA" id="ARBA00022840"/>
    </source>
</evidence>
<dbReference type="Gene3D" id="3.40.50.12780">
    <property type="entry name" value="N-terminal domain of ligase-like"/>
    <property type="match status" value="2"/>
</dbReference>
<evidence type="ECO:0000256" key="3">
    <source>
        <dbReference type="ARBA" id="ARBA00015326"/>
    </source>
</evidence>
<organism evidence="10 11">
    <name type="scientific">Clonorchis sinensis</name>
    <name type="common">Chinese liver fluke</name>
    <dbReference type="NCBI Taxonomy" id="79923"/>
    <lineage>
        <taxon>Eukaryota</taxon>
        <taxon>Metazoa</taxon>
        <taxon>Spiralia</taxon>
        <taxon>Lophotrochozoa</taxon>
        <taxon>Platyhelminthes</taxon>
        <taxon>Trematoda</taxon>
        <taxon>Digenea</taxon>
        <taxon>Opisthorchiida</taxon>
        <taxon>Opisthorchiata</taxon>
        <taxon>Opisthorchiidae</taxon>
        <taxon>Clonorchis</taxon>
    </lineage>
</organism>
<feature type="domain" description="AMP-dependent synthetase/ligase" evidence="8">
    <location>
        <begin position="337"/>
        <end position="755"/>
    </location>
</feature>
<sequence>VNSISTHPTPDSGSLLLASQPGGGFAILHRKFEKYQDNIVPTLVYYPPRITNTRNLDARTWIVGNVRGGVLPPEDHVTAQSKSPDDATNSIVGVCMADGTVLLMNPASEDEAERVLWCIQLHFRGELFGLSKVNLTRGHTDELCVCAWDGTTYVFNHRKQILRFPMGQSCQAFLAGWYAVEPGRNEPVFVYATCEHSLLIYHNLNVDHLVEPCLSHELSNDTSIASSLRALHIDLPMSTTLWTPSSNSGISMLEFMHFVEQKHNLNFGGDYHKFYTWSIEQLNQFWLDFFFHAFVRHSVPPTRAIDTTAKMSSIPKWFPDCRLNYAENILSGGKPSDIALLAFCEGRDHVIKLTFGELQRQVILCARSLQHIGVKPGDRVAGLFPNCVEAVICYLATSYIGAIWSSAPPDFGVKGIVQRFSMVQPTVLFAVTRTVYRGKTFDQTPKVIELIHALEPQLKHVILVPFLELFDIITNDVNVDKYPACPDAAVSSIHLISDECFLRMRTDADVRLCEYLTSIPHSCTLQQFLKLGQVGDSDDSEIGPIQLPFSHPMVIMFSSGTTGPPKCIVHSGGGTLIKHMCEHKLHSDIRPGDRLLYLTNVGWMMWNWLVSVLALGCSAVLYEGCPFDSRLWAMIDYLGVTALGTSAKWLAVLEDRGLKPGQTYALKQLRTIFSTGSPLAPRSFDFVYRDVKSDLMLGSISGGTDMIGCCVGCCPILPIHRGQIQCRCLGMAVESWDEDGQPHWDQNGELIIAKPFPSMPVGFWHDDSGSKYQAAYFARFGDVWAHGDFIELHSDTLGLTISGRSDATLNPSGIRFGSAEIYNLIESLPAISDSLCVAQSNRSRTDERVLLFVKPADIAGGDTALSKELEYQIRNVIRSQLSPRFLPAIIQSVPEIPYTVNGKKVELAVRRLLEGQPAHKAFAKESLADPTVVDLYAHIAELIGQFD</sequence>
<dbReference type="Pfam" id="PF16177">
    <property type="entry name" value="ACAS_N"/>
    <property type="match status" value="1"/>
</dbReference>
<keyword evidence="11" id="KW-1185">Reference proteome</keyword>
<keyword evidence="7" id="KW-0443">Lipid metabolism</keyword>
<evidence type="ECO:0000256" key="2">
    <source>
        <dbReference type="ARBA" id="ARBA00012988"/>
    </source>
</evidence>
<dbReference type="EC" id="6.2.1.16" evidence="2 7"/>
<reference evidence="10 11" key="2">
    <citation type="journal article" date="2021" name="Genomics">
        <title>High-quality reference genome for Clonorchis sinensis.</title>
        <authorList>
            <person name="Young N.D."/>
            <person name="Stroehlein A.J."/>
            <person name="Kinkar L."/>
            <person name="Wang T."/>
            <person name="Sohn W.M."/>
            <person name="Chang B.C.H."/>
            <person name="Kaur P."/>
            <person name="Weisz D."/>
            <person name="Dudchenko O."/>
            <person name="Aiden E.L."/>
            <person name="Korhonen P.K."/>
            <person name="Gasser R.B."/>
        </authorList>
    </citation>
    <scope>NUCLEOTIDE SEQUENCE [LARGE SCALE GENOMIC DNA]</scope>
    <source>
        <strain evidence="10">Cs-k2</strain>
    </source>
</reference>
<comment type="caution">
    <text evidence="10">The sequence shown here is derived from an EMBL/GenBank/DDBJ whole genome shotgun (WGS) entry which is preliminary data.</text>
</comment>
<dbReference type="Pfam" id="PF15907">
    <property type="entry name" value="Itfg2"/>
    <property type="match status" value="1"/>
</dbReference>
<comment type="similarity">
    <text evidence="1 7">Belongs to the ATP-dependent AMP-binding enzyme family.</text>
</comment>
<evidence type="ECO:0000256" key="4">
    <source>
        <dbReference type="ARBA" id="ARBA00022598"/>
    </source>
</evidence>
<dbReference type="SUPFAM" id="SSF56801">
    <property type="entry name" value="Acetyl-CoA synthetase-like"/>
    <property type="match status" value="1"/>
</dbReference>
<dbReference type="EMBL" id="NIRI02000042">
    <property type="protein sequence ID" value="KAG5452192.1"/>
    <property type="molecule type" value="Genomic_DNA"/>
</dbReference>
<dbReference type="GO" id="GO:0006631">
    <property type="term" value="P:fatty acid metabolic process"/>
    <property type="evidence" value="ECO:0007669"/>
    <property type="project" value="UniProtKB-UniRule"/>
</dbReference>
<dbReference type="InterPro" id="IPR031793">
    <property type="entry name" value="KICSTOR_ITFG2"/>
</dbReference>
<dbReference type="InterPro" id="IPR032387">
    <property type="entry name" value="ACAS_N"/>
</dbReference>
<dbReference type="InterPro" id="IPR042099">
    <property type="entry name" value="ANL_N_sf"/>
</dbReference>
<comment type="catalytic activity">
    <reaction evidence="7">
        <text>acetoacetate + ATP + CoA = acetoacetyl-CoA + AMP + diphosphate</text>
        <dbReference type="Rhea" id="RHEA:16117"/>
        <dbReference type="ChEBI" id="CHEBI:13705"/>
        <dbReference type="ChEBI" id="CHEBI:30616"/>
        <dbReference type="ChEBI" id="CHEBI:33019"/>
        <dbReference type="ChEBI" id="CHEBI:57286"/>
        <dbReference type="ChEBI" id="CHEBI:57287"/>
        <dbReference type="ChEBI" id="CHEBI:456215"/>
        <dbReference type="EC" id="6.2.1.16"/>
    </reaction>
</comment>
<evidence type="ECO:0000259" key="9">
    <source>
        <dbReference type="Pfam" id="PF16177"/>
    </source>
</evidence>
<accession>A0A8T1MTI8</accession>
<dbReference type="Gene3D" id="3.30.300.30">
    <property type="match status" value="1"/>
</dbReference>
<dbReference type="InterPro" id="IPR020845">
    <property type="entry name" value="AMP-binding_CS"/>
</dbReference>
<evidence type="ECO:0000256" key="7">
    <source>
        <dbReference type="RuleBase" id="RU367019"/>
    </source>
</evidence>
<dbReference type="GO" id="GO:0005829">
    <property type="term" value="C:cytosol"/>
    <property type="evidence" value="ECO:0007669"/>
    <property type="project" value="UniProtKB-SubCell"/>
</dbReference>
<dbReference type="GO" id="GO:0030729">
    <property type="term" value="F:acetoacetate-CoA ligase activity"/>
    <property type="evidence" value="ECO:0007669"/>
    <property type="project" value="UniProtKB-UniRule"/>
</dbReference>
<dbReference type="Proteomes" id="UP000286415">
    <property type="component" value="Unassembled WGS sequence"/>
</dbReference>
<dbReference type="OrthoDB" id="10253869at2759"/>